<organism evidence="1 2">
    <name type="scientific">Romanomermis culicivorax</name>
    <name type="common">Nematode worm</name>
    <dbReference type="NCBI Taxonomy" id="13658"/>
    <lineage>
        <taxon>Eukaryota</taxon>
        <taxon>Metazoa</taxon>
        <taxon>Ecdysozoa</taxon>
        <taxon>Nematoda</taxon>
        <taxon>Enoplea</taxon>
        <taxon>Dorylaimia</taxon>
        <taxon>Mermithida</taxon>
        <taxon>Mermithoidea</taxon>
        <taxon>Mermithidae</taxon>
        <taxon>Romanomermis</taxon>
    </lineage>
</organism>
<sequence>MSNADLQISEGLLRIKNDFTNKKGDSFHLLKIVSKSKCEQHGRLTKTVEEIQVPDKIPRTILLS</sequence>
<protein>
    <submittedName>
        <fullName evidence="2">Uncharacterized protein</fullName>
    </submittedName>
</protein>
<dbReference type="AlphaFoldDB" id="A0A915HXU4"/>
<evidence type="ECO:0000313" key="1">
    <source>
        <dbReference type="Proteomes" id="UP000887565"/>
    </source>
</evidence>
<dbReference type="WBParaSite" id="nRc.2.0.1.t06709-RA">
    <property type="protein sequence ID" value="nRc.2.0.1.t06709-RA"/>
    <property type="gene ID" value="nRc.2.0.1.g06709"/>
</dbReference>
<dbReference type="Proteomes" id="UP000887565">
    <property type="component" value="Unplaced"/>
</dbReference>
<keyword evidence="1" id="KW-1185">Reference proteome</keyword>
<accession>A0A915HXU4</accession>
<name>A0A915HXU4_ROMCU</name>
<evidence type="ECO:0000313" key="2">
    <source>
        <dbReference type="WBParaSite" id="nRc.2.0.1.t06709-RA"/>
    </source>
</evidence>
<proteinExistence type="predicted"/>
<reference evidence="2" key="1">
    <citation type="submission" date="2022-11" db="UniProtKB">
        <authorList>
            <consortium name="WormBaseParasite"/>
        </authorList>
    </citation>
    <scope>IDENTIFICATION</scope>
</reference>